<comment type="caution">
    <text evidence="1">The sequence shown here is derived from an EMBL/GenBank/DDBJ whole genome shotgun (WGS) entry which is preliminary data.</text>
</comment>
<dbReference type="Proteomes" id="UP000070096">
    <property type="component" value="Unassembled WGS sequence"/>
</dbReference>
<sequence>MDFQAFSKLLSQRALLLGTYLQKNQNKKLYQAYGKLDYFIDPLITIRRYSESILNS</sequence>
<reference evidence="1 2" key="1">
    <citation type="submission" date="2016-01" db="EMBL/GenBank/DDBJ databases">
        <title>Highly variable Streptococcus oralis are common among viridans streptococci isolated from primates.</title>
        <authorList>
            <person name="Denapaite D."/>
            <person name="Rieger M."/>
            <person name="Koendgen S."/>
            <person name="Brueckner R."/>
            <person name="Ochigava I."/>
            <person name="Kappeler P."/>
            <person name="Maetz-Rensing K."/>
            <person name="Leendertz F."/>
            <person name="Hakenbeck R."/>
        </authorList>
    </citation>
    <scope>NUCLEOTIDE SEQUENCE [LARGE SCALE GENOMIC DNA]</scope>
    <source>
        <strain evidence="1 2">DD07</strain>
    </source>
</reference>
<evidence type="ECO:0000313" key="1">
    <source>
        <dbReference type="EMBL" id="KXT74963.1"/>
    </source>
</evidence>
<dbReference type="EMBL" id="LQRC01000006">
    <property type="protein sequence ID" value="KXT74963.1"/>
    <property type="molecule type" value="Genomic_DNA"/>
</dbReference>
<gene>
    <name evidence="1" type="ORF">SGODD07_00054</name>
</gene>
<accession>A0A139NGJ1</accession>
<proteinExistence type="predicted"/>
<dbReference type="PATRIC" id="fig|1302.21.peg.58"/>
<organism evidence="1 2">
    <name type="scientific">Streptococcus gordonii</name>
    <dbReference type="NCBI Taxonomy" id="1302"/>
    <lineage>
        <taxon>Bacteria</taxon>
        <taxon>Bacillati</taxon>
        <taxon>Bacillota</taxon>
        <taxon>Bacilli</taxon>
        <taxon>Lactobacillales</taxon>
        <taxon>Streptococcaceae</taxon>
        <taxon>Streptococcus</taxon>
    </lineage>
</organism>
<evidence type="ECO:0000313" key="2">
    <source>
        <dbReference type="Proteomes" id="UP000070096"/>
    </source>
</evidence>
<dbReference type="AlphaFoldDB" id="A0A139NGJ1"/>
<protein>
    <submittedName>
        <fullName evidence="1">Uncharacterized protein</fullName>
    </submittedName>
</protein>
<name>A0A139NGJ1_STRGN</name>